<keyword evidence="3" id="KW-1185">Reference proteome</keyword>
<accession>A0A4S4B4U5</accession>
<dbReference type="OrthoDB" id="5292295at2"/>
<evidence type="ECO:0000259" key="1">
    <source>
        <dbReference type="SMART" id="SM00507"/>
    </source>
</evidence>
<dbReference type="CDD" id="cd00085">
    <property type="entry name" value="HNHc"/>
    <property type="match status" value="1"/>
</dbReference>
<dbReference type="Pfam" id="PF01844">
    <property type="entry name" value="HNH"/>
    <property type="match status" value="1"/>
</dbReference>
<keyword evidence="2" id="KW-0378">Hydrolase</keyword>
<keyword evidence="2" id="KW-0540">Nuclease</keyword>
<dbReference type="PANTHER" id="PTHR33877:SF2">
    <property type="entry name" value="OS07G0170200 PROTEIN"/>
    <property type="match status" value="1"/>
</dbReference>
<dbReference type="InterPro" id="IPR003615">
    <property type="entry name" value="HNH_nuc"/>
</dbReference>
<feature type="domain" description="HNH nuclease" evidence="1">
    <location>
        <begin position="226"/>
        <end position="281"/>
    </location>
</feature>
<dbReference type="Pfam" id="PF18780">
    <property type="entry name" value="HNH_repeat"/>
    <property type="match status" value="1"/>
</dbReference>
<dbReference type="AlphaFoldDB" id="A0A4S4B4U5"/>
<dbReference type="SMART" id="SM00507">
    <property type="entry name" value="HNHc"/>
    <property type="match status" value="1"/>
</dbReference>
<dbReference type="Gene3D" id="1.10.30.50">
    <property type="match status" value="1"/>
</dbReference>
<dbReference type="Proteomes" id="UP000308430">
    <property type="component" value="Unassembled WGS sequence"/>
</dbReference>
<dbReference type="EMBL" id="SSOC01000001">
    <property type="protein sequence ID" value="THF67311.1"/>
    <property type="molecule type" value="Genomic_DNA"/>
</dbReference>
<evidence type="ECO:0000313" key="2">
    <source>
        <dbReference type="EMBL" id="THF67311.1"/>
    </source>
</evidence>
<dbReference type="GO" id="GO:0008270">
    <property type="term" value="F:zinc ion binding"/>
    <property type="evidence" value="ECO:0007669"/>
    <property type="project" value="InterPro"/>
</dbReference>
<dbReference type="GO" id="GO:0004519">
    <property type="term" value="F:endonuclease activity"/>
    <property type="evidence" value="ECO:0007669"/>
    <property type="project" value="UniProtKB-KW"/>
</dbReference>
<dbReference type="RefSeq" id="WP_136346720.1">
    <property type="nucleotide sequence ID" value="NZ_SSOC01000001.1"/>
</dbReference>
<protein>
    <submittedName>
        <fullName evidence="2">HNH endonuclease</fullName>
    </submittedName>
</protein>
<dbReference type="GO" id="GO:0003676">
    <property type="term" value="F:nucleic acid binding"/>
    <property type="evidence" value="ECO:0007669"/>
    <property type="project" value="InterPro"/>
</dbReference>
<comment type="caution">
    <text evidence="2">The sequence shown here is derived from an EMBL/GenBank/DDBJ whole genome shotgun (WGS) entry which is preliminary data.</text>
</comment>
<dbReference type="InterPro" id="IPR041025">
    <property type="entry name" value="HNH_repeat"/>
</dbReference>
<dbReference type="InterPro" id="IPR052892">
    <property type="entry name" value="NA-targeting_endonuclease"/>
</dbReference>
<evidence type="ECO:0000313" key="3">
    <source>
        <dbReference type="Proteomes" id="UP000308430"/>
    </source>
</evidence>
<reference evidence="2 3" key="1">
    <citation type="submission" date="2019-04" db="EMBL/GenBank/DDBJ databases">
        <title>Azoarcus nasutitermitis sp. nov. isolated from termite nest.</title>
        <authorList>
            <person name="Lin S.-Y."/>
            <person name="Hameed A."/>
            <person name="Hsu Y.-H."/>
            <person name="Young C.-C."/>
        </authorList>
    </citation>
    <scope>NUCLEOTIDE SEQUENCE [LARGE SCALE GENOMIC DNA]</scope>
    <source>
        <strain evidence="2 3">CC-YHH838</strain>
    </source>
</reference>
<gene>
    <name evidence="2" type="ORF">E6C76_02745</name>
</gene>
<organism evidence="2 3">
    <name type="scientific">Pseudothauera nasutitermitis</name>
    <dbReference type="NCBI Taxonomy" id="2565930"/>
    <lineage>
        <taxon>Bacteria</taxon>
        <taxon>Pseudomonadati</taxon>
        <taxon>Pseudomonadota</taxon>
        <taxon>Betaproteobacteria</taxon>
        <taxon>Rhodocyclales</taxon>
        <taxon>Zoogloeaceae</taxon>
        <taxon>Pseudothauera</taxon>
    </lineage>
</organism>
<proteinExistence type="predicted"/>
<dbReference type="InterPro" id="IPR002711">
    <property type="entry name" value="HNH"/>
</dbReference>
<dbReference type="PANTHER" id="PTHR33877">
    <property type="entry name" value="SLL1193 PROTEIN"/>
    <property type="match status" value="1"/>
</dbReference>
<name>A0A4S4B4U5_9RHOO</name>
<keyword evidence="2" id="KW-0255">Endonuclease</keyword>
<sequence>MFELKTLDEYSDDALLDEIKRVALAIGGQRLTQQKFLELSKVHVTTVRRRFGSWKNALDLAGIDEKVAPRFNPVSREAVIQAISLQAQELPDVSPTLESVAQRLGVHKTTLAGKFGTWQSLLREVGLDPVPMGRRYTDEECFENIVALWTYYGRQPNFAELNQAPSTVGSKAYVRRWGGWRAALSAFIKHVNQSPQGASQTPPSHVIQQQEECAPASAPRSISLSLRYRVLCRDHFRCVICGRSPAKGHSVELHVDHIIPWSKGGQNVEENLRTLCFDCNLGKGDKQEHA</sequence>